<keyword evidence="3" id="KW-0378">Hydrolase</keyword>
<dbReference type="Gene3D" id="3.40.50.1000">
    <property type="entry name" value="HAD superfamily/HAD-like"/>
    <property type="match status" value="1"/>
</dbReference>
<dbReference type="GO" id="GO:0016787">
    <property type="term" value="F:hydrolase activity"/>
    <property type="evidence" value="ECO:0007669"/>
    <property type="project" value="UniProtKB-KW"/>
</dbReference>
<evidence type="ECO:0000256" key="3">
    <source>
        <dbReference type="ARBA" id="ARBA00022801"/>
    </source>
</evidence>
<dbReference type="InterPro" id="IPR023214">
    <property type="entry name" value="HAD_sf"/>
</dbReference>
<dbReference type="RefSeq" id="WP_190112749.1">
    <property type="nucleotide sequence ID" value="NZ_BMVB01000029.1"/>
</dbReference>
<dbReference type="InterPro" id="IPR006385">
    <property type="entry name" value="HAD_hydro_SerB1"/>
</dbReference>
<keyword evidence="4" id="KW-0460">Magnesium</keyword>
<proteinExistence type="inferred from homology"/>
<dbReference type="EMBL" id="BMVB01000029">
    <property type="protein sequence ID" value="GHC70328.1"/>
    <property type="molecule type" value="Genomic_DNA"/>
</dbReference>
<protein>
    <recommendedName>
        <fullName evidence="7">HAD-IB family hydrolase</fullName>
    </recommendedName>
</protein>
<dbReference type="Proteomes" id="UP000646244">
    <property type="component" value="Unassembled WGS sequence"/>
</dbReference>
<dbReference type="InterPro" id="IPR036412">
    <property type="entry name" value="HAD-like_sf"/>
</dbReference>
<dbReference type="SUPFAM" id="SSF56784">
    <property type="entry name" value="HAD-like"/>
    <property type="match status" value="1"/>
</dbReference>
<comment type="similarity">
    <text evidence="1">Belongs to the HAD-like hydrolase superfamily. SerB family.</text>
</comment>
<evidence type="ECO:0000256" key="1">
    <source>
        <dbReference type="ARBA" id="ARBA00009184"/>
    </source>
</evidence>
<evidence type="ECO:0000313" key="6">
    <source>
        <dbReference type="Proteomes" id="UP000646244"/>
    </source>
</evidence>
<dbReference type="InterPro" id="IPR050582">
    <property type="entry name" value="HAD-like_SerB"/>
</dbReference>
<reference evidence="5" key="2">
    <citation type="submission" date="2020-09" db="EMBL/GenBank/DDBJ databases">
        <authorList>
            <person name="Sun Q."/>
            <person name="Ohkuma M."/>
        </authorList>
    </citation>
    <scope>NUCLEOTIDE SEQUENCE</scope>
    <source>
        <strain evidence="5">JCM 4633</strain>
    </source>
</reference>
<dbReference type="NCBIfam" id="TIGR01488">
    <property type="entry name" value="HAD-SF-IB"/>
    <property type="match status" value="1"/>
</dbReference>
<keyword evidence="2" id="KW-0479">Metal-binding</keyword>
<dbReference type="AlphaFoldDB" id="A0A918TZ92"/>
<accession>A0A918TZ92</accession>
<gene>
    <name evidence="5" type="primary">mmfP</name>
    <name evidence="5" type="ORF">GCM10010507_56440</name>
</gene>
<dbReference type="GO" id="GO:0046872">
    <property type="term" value="F:metal ion binding"/>
    <property type="evidence" value="ECO:0007669"/>
    <property type="project" value="UniProtKB-KW"/>
</dbReference>
<name>A0A918TZ92_STRCJ</name>
<dbReference type="Pfam" id="PF12710">
    <property type="entry name" value="HAD"/>
    <property type="match status" value="1"/>
</dbReference>
<dbReference type="PANTHER" id="PTHR43344">
    <property type="entry name" value="PHOSPHOSERINE PHOSPHATASE"/>
    <property type="match status" value="1"/>
</dbReference>
<dbReference type="Gene3D" id="1.20.1440.100">
    <property type="entry name" value="SG protein - dephosphorylation function"/>
    <property type="match status" value="1"/>
</dbReference>
<reference evidence="5" key="1">
    <citation type="journal article" date="2014" name="Int. J. Syst. Evol. Microbiol.">
        <title>Complete genome sequence of Corynebacterium casei LMG S-19264T (=DSM 44701T), isolated from a smear-ripened cheese.</title>
        <authorList>
            <consortium name="US DOE Joint Genome Institute (JGI-PGF)"/>
            <person name="Walter F."/>
            <person name="Albersmeier A."/>
            <person name="Kalinowski J."/>
            <person name="Ruckert C."/>
        </authorList>
    </citation>
    <scope>NUCLEOTIDE SEQUENCE</scope>
    <source>
        <strain evidence="5">JCM 4633</strain>
    </source>
</reference>
<evidence type="ECO:0000256" key="2">
    <source>
        <dbReference type="ARBA" id="ARBA00022723"/>
    </source>
</evidence>
<comment type="caution">
    <text evidence="5">The sequence shown here is derived from an EMBL/GenBank/DDBJ whole genome shotgun (WGS) entry which is preliminary data.</text>
</comment>
<evidence type="ECO:0000256" key="4">
    <source>
        <dbReference type="ARBA" id="ARBA00022842"/>
    </source>
</evidence>
<sequence>MTAPAVERTAGPHSPPERLARAGHIAFFDVDETVLAAKSMLDFWSYWTLESEPGGFLSDGGHPGPAARALPAGADRAERNRAYYRRFAGVPLARLQRAGEQWYAAYRRNRAAFVTAGLAALDRHRDAGHGVVLVSGSTHALLAPLARDVGADLVLCTEQITGPDGVLTGEVHHPMIGEAKARAVTALLAQLPAAAEDCFGYGDHTSDLAMLRAVGRPAVVGGDPALLAQARRHGWPVLPATAGPRTARAAAVG</sequence>
<evidence type="ECO:0000313" key="5">
    <source>
        <dbReference type="EMBL" id="GHC70328.1"/>
    </source>
</evidence>
<organism evidence="5 6">
    <name type="scientific">Streptomyces cinnamoneus</name>
    <name type="common">Streptoverticillium cinnamoneum</name>
    <dbReference type="NCBI Taxonomy" id="53446"/>
    <lineage>
        <taxon>Bacteria</taxon>
        <taxon>Bacillati</taxon>
        <taxon>Actinomycetota</taxon>
        <taxon>Actinomycetes</taxon>
        <taxon>Kitasatosporales</taxon>
        <taxon>Streptomycetaceae</taxon>
        <taxon>Streptomyces</taxon>
        <taxon>Streptomyces cinnamoneus group</taxon>
    </lineage>
</organism>
<evidence type="ECO:0008006" key="7">
    <source>
        <dbReference type="Google" id="ProtNLM"/>
    </source>
</evidence>
<dbReference type="PANTHER" id="PTHR43344:SF13">
    <property type="entry name" value="PHOSPHATASE RV3661-RELATED"/>
    <property type="match status" value="1"/>
</dbReference>
<dbReference type="NCBIfam" id="TIGR01490">
    <property type="entry name" value="HAD-SF-IB-hyp1"/>
    <property type="match status" value="1"/>
</dbReference>